<dbReference type="InterPro" id="IPR025906">
    <property type="entry name" value="YjfB_motility"/>
</dbReference>
<organism evidence="1 2">
    <name type="scientific">Diaphorobacter limosus</name>
    <dbReference type="NCBI Taxonomy" id="3036128"/>
    <lineage>
        <taxon>Bacteria</taxon>
        <taxon>Pseudomonadati</taxon>
        <taxon>Pseudomonadota</taxon>
        <taxon>Betaproteobacteria</taxon>
        <taxon>Burkholderiales</taxon>
        <taxon>Comamonadaceae</taxon>
        <taxon>Diaphorobacter</taxon>
    </lineage>
</organism>
<gene>
    <name evidence="1" type="ORF">P4826_04520</name>
</gene>
<evidence type="ECO:0000313" key="1">
    <source>
        <dbReference type="EMBL" id="WOO33351.1"/>
    </source>
</evidence>
<name>A0ABZ0J6T4_9BURK</name>
<sequence>MHIALSSAIVNTATLMSNQQTAQAVQVSVLKKAMDANETTVATLLGGVQPAAPELATSGTLGTQLNTYA</sequence>
<reference evidence="1 2" key="1">
    <citation type="submission" date="2023-03" db="EMBL/GenBank/DDBJ databases">
        <title>Diaphorobacter basophil sp. nov., isolated from a sewage-treatment plant.</title>
        <authorList>
            <person name="Yang K."/>
        </authorList>
    </citation>
    <scope>NUCLEOTIDE SEQUENCE [LARGE SCALE GENOMIC DNA]</scope>
    <source>
        <strain evidence="1 2">Y-1</strain>
    </source>
</reference>
<protein>
    <submittedName>
        <fullName evidence="1">YjfB family protein</fullName>
    </submittedName>
</protein>
<evidence type="ECO:0000313" key="2">
    <source>
        <dbReference type="Proteomes" id="UP001303211"/>
    </source>
</evidence>
<accession>A0ABZ0J6T4</accession>
<proteinExistence type="predicted"/>
<dbReference type="Proteomes" id="UP001303211">
    <property type="component" value="Chromosome"/>
</dbReference>
<dbReference type="Pfam" id="PF14070">
    <property type="entry name" value="YjfB_motility"/>
    <property type="match status" value="1"/>
</dbReference>
<dbReference type="EMBL" id="CP136921">
    <property type="protein sequence ID" value="WOO33351.1"/>
    <property type="molecule type" value="Genomic_DNA"/>
</dbReference>
<dbReference type="RefSeq" id="WP_317702718.1">
    <property type="nucleotide sequence ID" value="NZ_CP136921.1"/>
</dbReference>
<keyword evidence="2" id="KW-1185">Reference proteome</keyword>